<dbReference type="KEGG" id="net:Neut_0180"/>
<proteinExistence type="inferred from homology"/>
<dbReference type="OrthoDB" id="9801056at2"/>
<gene>
    <name evidence="4" type="ordered locus">Neut_0180</name>
</gene>
<dbReference type="STRING" id="335283.Neut_0180"/>
<sequence>MNVIVPVHCCAHRYYAKRHEMNILLTGSSGFVGGTIWQTLRQRKVTVRPVFRTSVSALTAGCPVDEAVIVPTLDAATDWTQALAGVDVIVHCAARVHVMQDNATDPLTEYRRVNVDGTLRLAQQAAAAGMRRFVFISSIKVNGEGTQPGRPYSADDTPAPEDAYGISKAEAEAGLHKLAQEMGMELVIIRPVLVYGPGVKGNFLTMLRWVRRGFPLPLGAVVKNRRSLVALDNLVDLICTCVNHPNAANQTFLVSDGEDLSTADLLQQLGQAMGKKVHLLAIPVWLLHLAARLLSKGAIAQRLLGSLQVDISKTRTLLGWQPPLSVDEGLKKLVEHQG</sequence>
<dbReference type="Proteomes" id="UP000001966">
    <property type="component" value="Chromosome"/>
</dbReference>
<dbReference type="PANTHER" id="PTHR43000">
    <property type="entry name" value="DTDP-D-GLUCOSE 4,6-DEHYDRATASE-RELATED"/>
    <property type="match status" value="1"/>
</dbReference>
<dbReference type="Pfam" id="PF01370">
    <property type="entry name" value="Epimerase"/>
    <property type="match status" value="1"/>
</dbReference>
<evidence type="ECO:0000313" key="5">
    <source>
        <dbReference type="Proteomes" id="UP000001966"/>
    </source>
</evidence>
<dbReference type="HOGENOM" id="CLU_007383_6_1_4"/>
<evidence type="ECO:0000259" key="3">
    <source>
        <dbReference type="Pfam" id="PF01370"/>
    </source>
</evidence>
<dbReference type="EMBL" id="CP000450">
    <property type="protein sequence ID" value="ABI58466.1"/>
    <property type="molecule type" value="Genomic_DNA"/>
</dbReference>
<reference evidence="4 5" key="1">
    <citation type="journal article" date="2007" name="Environ. Microbiol.">
        <title>Whole-genome analysis of the ammonia-oxidizing bacterium, Nitrosomonas eutropha C91: implications for niche adaptation.</title>
        <authorList>
            <person name="Stein L.Y."/>
            <person name="Arp D.J."/>
            <person name="Berube P.M."/>
            <person name="Chain P.S."/>
            <person name="Hauser L."/>
            <person name="Jetten M.S."/>
            <person name="Klotz M.G."/>
            <person name="Larimer F.W."/>
            <person name="Norton J.M."/>
            <person name="Op den Camp H.J.M."/>
            <person name="Shin M."/>
            <person name="Wei X."/>
        </authorList>
    </citation>
    <scope>NUCLEOTIDE SEQUENCE [LARGE SCALE GENOMIC DNA]</scope>
    <source>
        <strain evidence="5">DSM 101675 / C91 / Nm57</strain>
    </source>
</reference>
<comment type="similarity">
    <text evidence="2">Belongs to the NAD(P)-dependent epimerase/dehydratase family.</text>
</comment>
<evidence type="ECO:0000313" key="4">
    <source>
        <dbReference type="EMBL" id="ABI58466.1"/>
    </source>
</evidence>
<dbReference type="eggNOG" id="COG0451">
    <property type="taxonomic scope" value="Bacteria"/>
</dbReference>
<dbReference type="InterPro" id="IPR001509">
    <property type="entry name" value="Epimerase_deHydtase"/>
</dbReference>
<comment type="pathway">
    <text evidence="1">Bacterial outer membrane biogenesis; LPS O-antigen biosynthesis.</text>
</comment>
<protein>
    <submittedName>
        <fullName evidence="4">NAD-dependent epimerase/dehydratase</fullName>
    </submittedName>
</protein>
<dbReference type="SUPFAM" id="SSF51735">
    <property type="entry name" value="NAD(P)-binding Rossmann-fold domains"/>
    <property type="match status" value="1"/>
</dbReference>
<evidence type="ECO:0000256" key="1">
    <source>
        <dbReference type="ARBA" id="ARBA00005125"/>
    </source>
</evidence>
<dbReference type="InterPro" id="IPR036291">
    <property type="entry name" value="NAD(P)-bd_dom_sf"/>
</dbReference>
<accession>Q0AJK5</accession>
<dbReference type="AlphaFoldDB" id="Q0AJK5"/>
<organism evidence="4 5">
    <name type="scientific">Nitrosomonas eutropha (strain DSM 101675 / C91 / Nm57)</name>
    <dbReference type="NCBI Taxonomy" id="335283"/>
    <lineage>
        <taxon>Bacteria</taxon>
        <taxon>Pseudomonadati</taxon>
        <taxon>Pseudomonadota</taxon>
        <taxon>Betaproteobacteria</taxon>
        <taxon>Nitrosomonadales</taxon>
        <taxon>Nitrosomonadaceae</taxon>
        <taxon>Nitrosomonas</taxon>
    </lineage>
</organism>
<dbReference type="CDD" id="cd05232">
    <property type="entry name" value="UDP_G4E_4_SDR_e"/>
    <property type="match status" value="1"/>
</dbReference>
<dbReference type="Gene3D" id="3.40.50.720">
    <property type="entry name" value="NAD(P)-binding Rossmann-like Domain"/>
    <property type="match status" value="1"/>
</dbReference>
<name>Q0AJK5_NITEC</name>
<feature type="domain" description="NAD-dependent epimerase/dehydratase" evidence="3">
    <location>
        <begin position="23"/>
        <end position="249"/>
    </location>
</feature>
<evidence type="ECO:0000256" key="2">
    <source>
        <dbReference type="ARBA" id="ARBA00007637"/>
    </source>
</evidence>